<keyword evidence="7" id="KW-0141">cGMP biosynthesis</keyword>
<keyword evidence="9" id="KW-0175">Coiled coil</keyword>
<dbReference type="GO" id="GO:0005525">
    <property type="term" value="F:GTP binding"/>
    <property type="evidence" value="ECO:0007669"/>
    <property type="project" value="UniProtKB-KW"/>
</dbReference>
<dbReference type="InterPro" id="IPR011645">
    <property type="entry name" value="HNOB_dom_associated"/>
</dbReference>
<dbReference type="GO" id="GO:0019934">
    <property type="term" value="P:cGMP-mediated signaling"/>
    <property type="evidence" value="ECO:0007669"/>
    <property type="project" value="TreeGrafter"/>
</dbReference>
<dbReference type="PANTHER" id="PTHR45655:SF13">
    <property type="entry name" value="SOLUBLE GUANYLATE CYCLASE GCY-32-RELATED"/>
    <property type="match status" value="1"/>
</dbReference>
<reference evidence="11" key="1">
    <citation type="journal article" date="2020" name="bioRxiv">
        <title>Comparative genomics of Chlamydomonas.</title>
        <authorList>
            <person name="Craig R.J."/>
            <person name="Hasan A.R."/>
            <person name="Ness R.W."/>
            <person name="Keightley P.D."/>
        </authorList>
    </citation>
    <scope>NUCLEOTIDE SEQUENCE</scope>
    <source>
        <strain evidence="11">CCAP 11/173</strain>
    </source>
</reference>
<dbReference type="InterPro" id="IPR018297">
    <property type="entry name" value="A/G_cyclase_CS"/>
</dbReference>
<evidence type="ECO:0000256" key="1">
    <source>
        <dbReference type="ARBA" id="ARBA00004496"/>
    </source>
</evidence>
<evidence type="ECO:0000256" key="4">
    <source>
        <dbReference type="ARBA" id="ARBA00022741"/>
    </source>
</evidence>
<evidence type="ECO:0000256" key="3">
    <source>
        <dbReference type="ARBA" id="ARBA00022490"/>
    </source>
</evidence>
<dbReference type="Pfam" id="PF07700">
    <property type="entry name" value="HNOB"/>
    <property type="match status" value="1"/>
</dbReference>
<evidence type="ECO:0000256" key="2">
    <source>
        <dbReference type="ARBA" id="ARBA00012202"/>
    </source>
</evidence>
<dbReference type="Gene3D" id="6.10.250.780">
    <property type="match status" value="1"/>
</dbReference>
<dbReference type="EC" id="4.6.1.2" evidence="2"/>
<gene>
    <name evidence="11" type="ORF">HYH02_004953</name>
</gene>
<evidence type="ECO:0000256" key="8">
    <source>
        <dbReference type="RuleBase" id="RU000405"/>
    </source>
</evidence>
<dbReference type="PROSITE" id="PS50125">
    <property type="entry name" value="GUANYLATE_CYCLASE_2"/>
    <property type="match status" value="1"/>
</dbReference>
<protein>
    <recommendedName>
        <fullName evidence="2">guanylate cyclase</fullName>
        <ecNumber evidence="2">4.6.1.2</ecNumber>
    </recommendedName>
</protein>
<dbReference type="EMBL" id="JAEHOD010000011">
    <property type="protein sequence ID" value="KAG2450451.1"/>
    <property type="molecule type" value="Genomic_DNA"/>
</dbReference>
<dbReference type="Proteomes" id="UP000613740">
    <property type="component" value="Unassembled WGS sequence"/>
</dbReference>
<dbReference type="Pfam" id="PF07701">
    <property type="entry name" value="HNOBA"/>
    <property type="match status" value="1"/>
</dbReference>
<organism evidence="11 12">
    <name type="scientific">Chlamydomonas schloesseri</name>
    <dbReference type="NCBI Taxonomy" id="2026947"/>
    <lineage>
        <taxon>Eukaryota</taxon>
        <taxon>Viridiplantae</taxon>
        <taxon>Chlorophyta</taxon>
        <taxon>core chlorophytes</taxon>
        <taxon>Chlorophyceae</taxon>
        <taxon>CS clade</taxon>
        <taxon>Chlamydomonadales</taxon>
        <taxon>Chlamydomonadaceae</taxon>
        <taxon>Chlamydomonas</taxon>
    </lineage>
</organism>
<dbReference type="FunFam" id="3.30.70.1230:FF:000007">
    <property type="entry name" value="Guanylate cyclase soluble subunit alpha-3"/>
    <property type="match status" value="1"/>
</dbReference>
<evidence type="ECO:0000256" key="6">
    <source>
        <dbReference type="ARBA" id="ARBA00023239"/>
    </source>
</evidence>
<dbReference type="Gene3D" id="3.30.450.260">
    <property type="entry name" value="Haem NO binding associated domain"/>
    <property type="match status" value="1"/>
</dbReference>
<keyword evidence="6 8" id="KW-0456">Lyase</keyword>
<dbReference type="SUPFAM" id="SSF55073">
    <property type="entry name" value="Nucleotide cyclase"/>
    <property type="match status" value="1"/>
</dbReference>
<dbReference type="GO" id="GO:0004383">
    <property type="term" value="F:guanylate cyclase activity"/>
    <property type="evidence" value="ECO:0007669"/>
    <property type="project" value="UniProtKB-EC"/>
</dbReference>
<dbReference type="SMART" id="SM00044">
    <property type="entry name" value="CYCc"/>
    <property type="match status" value="1"/>
</dbReference>
<feature type="coiled-coil region" evidence="9">
    <location>
        <begin position="360"/>
        <end position="387"/>
    </location>
</feature>
<evidence type="ECO:0000313" key="12">
    <source>
        <dbReference type="Proteomes" id="UP000613740"/>
    </source>
</evidence>
<dbReference type="PROSITE" id="PS00452">
    <property type="entry name" value="GUANYLATE_CYCLASE_1"/>
    <property type="match status" value="1"/>
</dbReference>
<dbReference type="InterPro" id="IPR024096">
    <property type="entry name" value="NO_sig/Golgi_transp_ligand-bd"/>
</dbReference>
<comment type="similarity">
    <text evidence="8">Belongs to the adenylyl cyclase class-4/guanylyl cyclase family.</text>
</comment>
<dbReference type="InterPro" id="IPR011644">
    <property type="entry name" value="Heme_NO-bd"/>
</dbReference>
<evidence type="ECO:0000256" key="7">
    <source>
        <dbReference type="ARBA" id="ARBA00023293"/>
    </source>
</evidence>
<dbReference type="GO" id="GO:0008074">
    <property type="term" value="C:guanylate cyclase complex, soluble"/>
    <property type="evidence" value="ECO:0007669"/>
    <property type="project" value="TreeGrafter"/>
</dbReference>
<comment type="subcellular location">
    <subcellularLocation>
        <location evidence="1">Cytoplasm</location>
    </subcellularLocation>
</comment>
<evidence type="ECO:0000313" key="11">
    <source>
        <dbReference type="EMBL" id="KAG2450451.1"/>
    </source>
</evidence>
<dbReference type="InterPro" id="IPR042463">
    <property type="entry name" value="HNOB_dom_associated_sf"/>
</dbReference>
<accession>A0A835WP40</accession>
<keyword evidence="5" id="KW-0342">GTP-binding</keyword>
<keyword evidence="12" id="KW-1185">Reference proteome</keyword>
<dbReference type="AlphaFoldDB" id="A0A835WP40"/>
<dbReference type="Gene3D" id="3.30.70.1230">
    <property type="entry name" value="Nucleotide cyclase"/>
    <property type="match status" value="1"/>
</dbReference>
<proteinExistence type="inferred from homology"/>
<dbReference type="OrthoDB" id="6127067at2759"/>
<name>A0A835WP40_9CHLO</name>
<dbReference type="SUPFAM" id="SSF111126">
    <property type="entry name" value="Ligand-binding domain in the NO signalling and Golgi transport"/>
    <property type="match status" value="1"/>
</dbReference>
<evidence type="ECO:0000256" key="5">
    <source>
        <dbReference type="ARBA" id="ARBA00023134"/>
    </source>
</evidence>
<dbReference type="InterPro" id="IPR001054">
    <property type="entry name" value="A/G_cyclase"/>
</dbReference>
<dbReference type="Gene3D" id="3.90.1520.10">
    <property type="entry name" value="H-NOX domain"/>
    <property type="match status" value="1"/>
</dbReference>
<dbReference type="CDD" id="cd07302">
    <property type="entry name" value="CHD"/>
    <property type="match status" value="1"/>
</dbReference>
<feature type="domain" description="Guanylate cyclase" evidence="10">
    <location>
        <begin position="433"/>
        <end position="561"/>
    </location>
</feature>
<dbReference type="GO" id="GO:0070482">
    <property type="term" value="P:response to oxygen levels"/>
    <property type="evidence" value="ECO:0007669"/>
    <property type="project" value="TreeGrafter"/>
</dbReference>
<keyword evidence="3" id="KW-0963">Cytoplasm</keyword>
<sequence length="796" mass="85607">MIGWINISVESFVREKFGDGVWEQTLATSGVQAGWVSSCPYPDAATYNLVITASKILGVTPAQALEAYGVYFVEYTRRLGYEKLLNSLGSNMAEFLKNLNDLHLHLGLMFPAMAAPVFKCTDVGPTCLTLHYHSHRPALGPIVVGTLKGLAEHYWGLGGGQLQVELLRGREDGSEDHEVFRVSYPFQAALQQYEPPVAVVAGDQTAVVAPTDAARSFTLSPDSFYQLFPFHLLLDRSCRVVQAGAVLERLFPELRGGSAGVPLEEVFQLKHPHGSLDFERLRGDLDNAFLLKARANGLELKGQMVPVRLPLHPGTSCPATQDGLLFMGTARLSGLDDMQHHGIYISDIPHHDINRDYVLLAEQRHAEAQLQERLEALTLELKSANARLGEMTGWLDEERRRSDGLLYQMLPPEVASCLKDGNRAPAQEHPEVTILFSDIVGFTEIASRSSPLEVCSLLDELYQRFDSAIEEHPQLYKVETIGDAYMVVCNVTVPCDDHADVLLEFALRMHEEASQVASSLGEPVRIRIGMHSGPVVAGVVGRKQPRFCLFGDTVNTASRMESHGEAGKIHISEACYSCLRAKERFLIRERGNITVKGKGAMRTYLIAPAAQELGSPVYGRPAVAAPSFCGDTGEYDTADCSQHVYGSRTSFASYTTAPPVDIASPLGGRGLGRQSRPSSQPCNPLVTLASSGSKTHLLLPTPGGGGGVKGSARKSVDVGHLGAGANTSACSSGGNRCGSASSAQGRARGASVVDCLSVTPSSGHALSRVHAMVEQAAVVAVPQMLASLKDAGDATE</sequence>
<dbReference type="GO" id="GO:0020037">
    <property type="term" value="F:heme binding"/>
    <property type="evidence" value="ECO:0007669"/>
    <property type="project" value="InterPro"/>
</dbReference>
<comment type="caution">
    <text evidence="11">The sequence shown here is derived from an EMBL/GenBank/DDBJ whole genome shotgun (WGS) entry which is preliminary data.</text>
</comment>
<evidence type="ECO:0000259" key="10">
    <source>
        <dbReference type="PROSITE" id="PS50125"/>
    </source>
</evidence>
<dbReference type="InterPro" id="IPR038158">
    <property type="entry name" value="H-NOX_domain_sf"/>
</dbReference>
<keyword evidence="4" id="KW-0547">Nucleotide-binding</keyword>
<evidence type="ECO:0000256" key="9">
    <source>
        <dbReference type="SAM" id="Coils"/>
    </source>
</evidence>
<dbReference type="PANTHER" id="PTHR45655">
    <property type="entry name" value="GUANYLATE CYCLASE SOLUBLE SUBUNIT BETA-2"/>
    <property type="match status" value="1"/>
</dbReference>
<dbReference type="InterPro" id="IPR029787">
    <property type="entry name" value="Nucleotide_cyclase"/>
</dbReference>
<dbReference type="Pfam" id="PF00211">
    <property type="entry name" value="Guanylate_cyc"/>
    <property type="match status" value="1"/>
</dbReference>